<gene>
    <name evidence="4" type="ORF">SAMN04488075_1571</name>
</gene>
<dbReference type="AlphaFoldDB" id="A0A1H6LGP8"/>
<dbReference type="OrthoDB" id="582170at2"/>
<dbReference type="RefSeq" id="WP_090847011.1">
    <property type="nucleotide sequence ID" value="NZ_FNXG01000002.1"/>
</dbReference>
<evidence type="ECO:0000313" key="4">
    <source>
        <dbReference type="EMBL" id="SEH87620.1"/>
    </source>
</evidence>
<feature type="modified residue" description="4-aspartylphosphate" evidence="1">
    <location>
        <position position="64"/>
    </location>
</feature>
<sequence>MNSAGENGLQDCAVMVVEDEFFQADDLASALGRAGARLVGPFATVEAALSALERGVQVDVAILDTNLRGSAVTPVIAALSLRAIPYVLATGYDRDMLPADWRAAPIFQKPFEISQLLDAIAELCRHRGRNSKASKPKANGANGTGFPGQPKVKAPRIE</sequence>
<feature type="domain" description="Response regulatory" evidence="3">
    <location>
        <begin position="13"/>
        <end position="124"/>
    </location>
</feature>
<evidence type="ECO:0000259" key="3">
    <source>
        <dbReference type="PROSITE" id="PS50110"/>
    </source>
</evidence>
<dbReference type="InterPro" id="IPR001789">
    <property type="entry name" value="Sig_transdc_resp-reg_receiver"/>
</dbReference>
<dbReference type="GO" id="GO:0000160">
    <property type="term" value="P:phosphorelay signal transduction system"/>
    <property type="evidence" value="ECO:0007669"/>
    <property type="project" value="InterPro"/>
</dbReference>
<dbReference type="Proteomes" id="UP000199125">
    <property type="component" value="Unassembled WGS sequence"/>
</dbReference>
<keyword evidence="1" id="KW-0597">Phosphoprotein</keyword>
<organism evidence="4 5">
    <name type="scientific">Paracoccus alkenifer</name>
    <dbReference type="NCBI Taxonomy" id="65735"/>
    <lineage>
        <taxon>Bacteria</taxon>
        <taxon>Pseudomonadati</taxon>
        <taxon>Pseudomonadota</taxon>
        <taxon>Alphaproteobacteria</taxon>
        <taxon>Rhodobacterales</taxon>
        <taxon>Paracoccaceae</taxon>
        <taxon>Paracoccus</taxon>
    </lineage>
</organism>
<feature type="region of interest" description="Disordered" evidence="2">
    <location>
        <begin position="129"/>
        <end position="158"/>
    </location>
</feature>
<dbReference type="PROSITE" id="PS50110">
    <property type="entry name" value="RESPONSE_REGULATORY"/>
    <property type="match status" value="1"/>
</dbReference>
<reference evidence="5" key="1">
    <citation type="submission" date="2016-10" db="EMBL/GenBank/DDBJ databases">
        <authorList>
            <person name="Varghese N."/>
            <person name="Submissions S."/>
        </authorList>
    </citation>
    <scope>NUCLEOTIDE SEQUENCE [LARGE SCALE GENOMIC DNA]</scope>
    <source>
        <strain evidence="5">DSM 11593</strain>
    </source>
</reference>
<dbReference type="EMBL" id="FNXG01000002">
    <property type="protein sequence ID" value="SEH87620.1"/>
    <property type="molecule type" value="Genomic_DNA"/>
</dbReference>
<keyword evidence="5" id="KW-1185">Reference proteome</keyword>
<evidence type="ECO:0000256" key="2">
    <source>
        <dbReference type="SAM" id="MobiDB-lite"/>
    </source>
</evidence>
<dbReference type="Gene3D" id="3.40.50.2300">
    <property type="match status" value="1"/>
</dbReference>
<proteinExistence type="predicted"/>
<protein>
    <submittedName>
        <fullName evidence="4">CheY chemotaxis protein or a CheY-like REC (Receiver) domain</fullName>
    </submittedName>
</protein>
<evidence type="ECO:0000256" key="1">
    <source>
        <dbReference type="PROSITE-ProRule" id="PRU00169"/>
    </source>
</evidence>
<accession>A0A1H6LGP8</accession>
<dbReference type="SUPFAM" id="SSF52172">
    <property type="entry name" value="CheY-like"/>
    <property type="match status" value="1"/>
</dbReference>
<dbReference type="STRING" id="65735.SAMN04488075_1571"/>
<dbReference type="InterPro" id="IPR011006">
    <property type="entry name" value="CheY-like_superfamily"/>
</dbReference>
<evidence type="ECO:0000313" key="5">
    <source>
        <dbReference type="Proteomes" id="UP000199125"/>
    </source>
</evidence>
<name>A0A1H6LGP8_9RHOB</name>